<dbReference type="AlphaFoldDB" id="A0A0E9X649"/>
<accession>A0A0E9X649</accession>
<evidence type="ECO:0000313" key="1">
    <source>
        <dbReference type="EMBL" id="JAH97325.1"/>
    </source>
</evidence>
<reference evidence="1" key="1">
    <citation type="submission" date="2014-11" db="EMBL/GenBank/DDBJ databases">
        <authorList>
            <person name="Amaro Gonzalez C."/>
        </authorList>
    </citation>
    <scope>NUCLEOTIDE SEQUENCE</scope>
</reference>
<sequence length="54" mass="6194">MVLNVYMQANVAISLFSHSATCFLLNRGVEAFYPNLTDINQQDWKILSNFTILK</sequence>
<dbReference type="EMBL" id="GBXM01011252">
    <property type="protein sequence ID" value="JAH97325.1"/>
    <property type="molecule type" value="Transcribed_RNA"/>
</dbReference>
<protein>
    <submittedName>
        <fullName evidence="1">Uncharacterized protein</fullName>
    </submittedName>
</protein>
<name>A0A0E9X649_ANGAN</name>
<reference evidence="1" key="2">
    <citation type="journal article" date="2015" name="Fish Shellfish Immunol.">
        <title>Early steps in the European eel (Anguilla anguilla)-Vibrio vulnificus interaction in the gills: Role of the RtxA13 toxin.</title>
        <authorList>
            <person name="Callol A."/>
            <person name="Pajuelo D."/>
            <person name="Ebbesson L."/>
            <person name="Teles M."/>
            <person name="MacKenzie S."/>
            <person name="Amaro C."/>
        </authorList>
    </citation>
    <scope>NUCLEOTIDE SEQUENCE</scope>
</reference>
<organism evidence="1">
    <name type="scientific">Anguilla anguilla</name>
    <name type="common">European freshwater eel</name>
    <name type="synonym">Muraena anguilla</name>
    <dbReference type="NCBI Taxonomy" id="7936"/>
    <lineage>
        <taxon>Eukaryota</taxon>
        <taxon>Metazoa</taxon>
        <taxon>Chordata</taxon>
        <taxon>Craniata</taxon>
        <taxon>Vertebrata</taxon>
        <taxon>Euteleostomi</taxon>
        <taxon>Actinopterygii</taxon>
        <taxon>Neopterygii</taxon>
        <taxon>Teleostei</taxon>
        <taxon>Anguilliformes</taxon>
        <taxon>Anguillidae</taxon>
        <taxon>Anguilla</taxon>
    </lineage>
</organism>
<proteinExistence type="predicted"/>